<keyword evidence="1" id="KW-0479">Metal-binding</keyword>
<dbReference type="CDD" id="cd09999">
    <property type="entry name" value="Arginase-like_1"/>
    <property type="match status" value="1"/>
</dbReference>
<comment type="similarity">
    <text evidence="4">Belongs to the arginase family.</text>
</comment>
<comment type="caution">
    <text evidence="6">The sequence shown here is derived from an EMBL/GenBank/DDBJ whole genome shotgun (WGS) entry which is preliminary data.</text>
</comment>
<dbReference type="PANTHER" id="PTHR43782:SF3">
    <property type="entry name" value="ARGINASE"/>
    <property type="match status" value="1"/>
</dbReference>
<protein>
    <recommendedName>
        <fullName evidence="8">Arginase</fullName>
    </recommendedName>
</protein>
<dbReference type="Proteomes" id="UP001500751">
    <property type="component" value="Unassembled WGS sequence"/>
</dbReference>
<dbReference type="PANTHER" id="PTHR43782">
    <property type="entry name" value="ARGINASE"/>
    <property type="match status" value="1"/>
</dbReference>
<evidence type="ECO:0000256" key="2">
    <source>
        <dbReference type="ARBA" id="ARBA00022801"/>
    </source>
</evidence>
<evidence type="ECO:0000313" key="7">
    <source>
        <dbReference type="Proteomes" id="UP001500751"/>
    </source>
</evidence>
<evidence type="ECO:0000256" key="4">
    <source>
        <dbReference type="PROSITE-ProRule" id="PRU00742"/>
    </source>
</evidence>
<dbReference type="InterPro" id="IPR023696">
    <property type="entry name" value="Ureohydrolase_dom_sf"/>
</dbReference>
<keyword evidence="3" id="KW-0464">Manganese</keyword>
<dbReference type="Gene3D" id="3.40.800.10">
    <property type="entry name" value="Ureohydrolase domain"/>
    <property type="match status" value="1"/>
</dbReference>
<organism evidence="6 7">
    <name type="scientific">Catenulispora yoronensis</name>
    <dbReference type="NCBI Taxonomy" id="450799"/>
    <lineage>
        <taxon>Bacteria</taxon>
        <taxon>Bacillati</taxon>
        <taxon>Actinomycetota</taxon>
        <taxon>Actinomycetes</taxon>
        <taxon>Catenulisporales</taxon>
        <taxon>Catenulisporaceae</taxon>
        <taxon>Catenulispora</taxon>
    </lineage>
</organism>
<evidence type="ECO:0000256" key="1">
    <source>
        <dbReference type="ARBA" id="ARBA00022723"/>
    </source>
</evidence>
<proteinExistence type="inferred from homology"/>
<evidence type="ECO:0000256" key="3">
    <source>
        <dbReference type="ARBA" id="ARBA00023211"/>
    </source>
</evidence>
<accession>A0ABN2UP77</accession>
<keyword evidence="2" id="KW-0378">Hydrolase</keyword>
<dbReference type="SUPFAM" id="SSF52768">
    <property type="entry name" value="Arginase/deacetylase"/>
    <property type="match status" value="1"/>
</dbReference>
<evidence type="ECO:0000256" key="5">
    <source>
        <dbReference type="SAM" id="MobiDB-lite"/>
    </source>
</evidence>
<dbReference type="PROSITE" id="PS51409">
    <property type="entry name" value="ARGINASE_2"/>
    <property type="match status" value="1"/>
</dbReference>
<dbReference type="RefSeq" id="WP_344667989.1">
    <property type="nucleotide sequence ID" value="NZ_BAAAQN010000030.1"/>
</dbReference>
<feature type="region of interest" description="Disordered" evidence="5">
    <location>
        <begin position="113"/>
        <end position="142"/>
    </location>
</feature>
<dbReference type="EMBL" id="BAAAQN010000030">
    <property type="protein sequence ID" value="GAA2040909.1"/>
    <property type="molecule type" value="Genomic_DNA"/>
</dbReference>
<gene>
    <name evidence="6" type="ORF">GCM10009839_48970</name>
</gene>
<keyword evidence="7" id="KW-1185">Reference proteome</keyword>
<evidence type="ECO:0000313" key="6">
    <source>
        <dbReference type="EMBL" id="GAA2040909.1"/>
    </source>
</evidence>
<dbReference type="InterPro" id="IPR006035">
    <property type="entry name" value="Ureohydrolase"/>
</dbReference>
<dbReference type="PIRSF" id="PIRSF036979">
    <property type="entry name" value="Arginase"/>
    <property type="match status" value="1"/>
</dbReference>
<sequence length="326" mass="33295">MIALLSAPSNLGLRPPYPSSVPGTAKAPEALREAGLFARFAALGARDAGTVLPGRYADDATPGRLRNHELIVDHARRLAARLAEIRAAGDAPLVIGGDCSLIVGAGLALRSGSGSGAGSESGSGSEFGSESGSGSGEQTGARHGLVHLDGHTDFRNPGNSDRCAALAGEDLAAAIGRHWPSIADLDGLGPYFRPEDTVHAGCRDDDEELPEVREAVALVLRASDLIDDGARAAASILAHVGRPELAGYWLHLDVDILDPEVLPAVDSPSPGGLSAAQLTDLLAALAPGAVGAQVTVFDPDLDPDGRYAAVLTEILVTGLADLGRDV</sequence>
<dbReference type="Pfam" id="PF00491">
    <property type="entry name" value="Arginase"/>
    <property type="match status" value="1"/>
</dbReference>
<reference evidence="6 7" key="1">
    <citation type="journal article" date="2019" name="Int. J. Syst. Evol. Microbiol.">
        <title>The Global Catalogue of Microorganisms (GCM) 10K type strain sequencing project: providing services to taxonomists for standard genome sequencing and annotation.</title>
        <authorList>
            <consortium name="The Broad Institute Genomics Platform"/>
            <consortium name="The Broad Institute Genome Sequencing Center for Infectious Disease"/>
            <person name="Wu L."/>
            <person name="Ma J."/>
        </authorList>
    </citation>
    <scope>NUCLEOTIDE SEQUENCE [LARGE SCALE GENOMIC DNA]</scope>
    <source>
        <strain evidence="6 7">JCM 16014</strain>
    </source>
</reference>
<name>A0ABN2UP77_9ACTN</name>
<evidence type="ECO:0008006" key="8">
    <source>
        <dbReference type="Google" id="ProtNLM"/>
    </source>
</evidence>